<keyword evidence="6" id="KW-0067">ATP-binding</keyword>
<dbReference type="InterPro" id="IPR004101">
    <property type="entry name" value="Mur_ligase_C"/>
</dbReference>
<organism evidence="12 13">
    <name type="scientific">Paenibacillus oenotherae</name>
    <dbReference type="NCBI Taxonomy" id="1435645"/>
    <lineage>
        <taxon>Bacteria</taxon>
        <taxon>Bacillati</taxon>
        <taxon>Bacillota</taxon>
        <taxon>Bacilli</taxon>
        <taxon>Bacillales</taxon>
        <taxon>Paenibacillaceae</taxon>
        <taxon>Paenibacillus</taxon>
    </lineage>
</organism>
<dbReference type="InterPro" id="IPR018109">
    <property type="entry name" value="Folylpolyglutamate_synth_CS"/>
</dbReference>
<evidence type="ECO:0000259" key="10">
    <source>
        <dbReference type="Pfam" id="PF02875"/>
    </source>
</evidence>
<evidence type="ECO:0000313" key="13">
    <source>
        <dbReference type="Proteomes" id="UP000812277"/>
    </source>
</evidence>
<evidence type="ECO:0000256" key="8">
    <source>
        <dbReference type="ARBA" id="ARBA00030592"/>
    </source>
</evidence>
<dbReference type="Gene3D" id="3.40.1190.10">
    <property type="entry name" value="Mur-like, catalytic domain"/>
    <property type="match status" value="1"/>
</dbReference>
<dbReference type="PIRSF" id="PIRSF001563">
    <property type="entry name" value="Folylpolyglu_synth"/>
    <property type="match status" value="1"/>
</dbReference>
<name>A0ABS7D8G1_9BACL</name>
<sequence>MVIEEEGRDRMSNQHQGALEAPLATYEEARDWIEGLVPFGIRPGLERILKLMEIFDNPQRRLKFIHVAGTNGKGSTCAYLTSVLLRSGYDVGTFTSPYITKFTNRFQYNGMDIPEETLLKLANQLKPHVEAIAATELGSPSMFEVSTALAVLYYARESYPDFVVWETGLGGRLDVTNFVTPIVSVITNVGHDHMDILGNTIEEVTREKAGIIKPGVPVISAVTQPEAVAIVADTARDNNSSLYLLGEQFTETTLEVSEREQTFAFQGMFRAIEPLTITLSGAHQRTNAMVAVMTLEVMRQYYALIMDDEDLRQGLKDAAWPGRLEMVVESPRLLLDGAHNPEGAQSLAAALRDTYRYERLHLMMGMLANKNHPDTLRHILPLVDSLVVTEPDFRKAKPAGELASLVEDMREELGCTFELIIEPNWKKALERLQKLTGDADLAVVTGTLYLIADVRSYLLYNTESEKGW</sequence>
<keyword evidence="7" id="KW-0460">Magnesium</keyword>
<dbReference type="Gene3D" id="3.90.190.20">
    <property type="entry name" value="Mur ligase, C-terminal domain"/>
    <property type="match status" value="1"/>
</dbReference>
<dbReference type="NCBIfam" id="TIGR01499">
    <property type="entry name" value="folC"/>
    <property type="match status" value="1"/>
</dbReference>
<comment type="caution">
    <text evidence="12">The sequence shown here is derived from an EMBL/GenBank/DDBJ whole genome shotgun (WGS) entry which is preliminary data.</text>
</comment>
<protein>
    <recommendedName>
        <fullName evidence="2">tetrahydrofolate synthase</fullName>
        <ecNumber evidence="2">6.3.2.17</ecNumber>
    </recommendedName>
    <alternativeName>
        <fullName evidence="8">Tetrahydrofolylpolyglutamate synthase</fullName>
    </alternativeName>
</protein>
<dbReference type="PANTHER" id="PTHR11136:SF0">
    <property type="entry name" value="DIHYDROFOLATE SYNTHETASE-RELATED"/>
    <property type="match status" value="1"/>
</dbReference>
<dbReference type="PANTHER" id="PTHR11136">
    <property type="entry name" value="FOLYLPOLYGLUTAMATE SYNTHASE-RELATED"/>
    <property type="match status" value="1"/>
</dbReference>
<evidence type="ECO:0000256" key="1">
    <source>
        <dbReference type="ARBA" id="ARBA00008276"/>
    </source>
</evidence>
<dbReference type="InterPro" id="IPR001645">
    <property type="entry name" value="Folylpolyglutamate_synth"/>
</dbReference>
<dbReference type="SUPFAM" id="SSF53244">
    <property type="entry name" value="MurD-like peptide ligases, peptide-binding domain"/>
    <property type="match status" value="1"/>
</dbReference>
<evidence type="ECO:0000256" key="7">
    <source>
        <dbReference type="ARBA" id="ARBA00022842"/>
    </source>
</evidence>
<evidence type="ECO:0000256" key="5">
    <source>
        <dbReference type="ARBA" id="ARBA00022741"/>
    </source>
</evidence>
<dbReference type="Proteomes" id="UP000812277">
    <property type="component" value="Unassembled WGS sequence"/>
</dbReference>
<dbReference type="Pfam" id="PF02875">
    <property type="entry name" value="Mur_ligase_C"/>
    <property type="match status" value="1"/>
</dbReference>
<evidence type="ECO:0000259" key="11">
    <source>
        <dbReference type="Pfam" id="PF08245"/>
    </source>
</evidence>
<evidence type="ECO:0000256" key="6">
    <source>
        <dbReference type="ARBA" id="ARBA00022840"/>
    </source>
</evidence>
<evidence type="ECO:0000256" key="9">
    <source>
        <dbReference type="ARBA" id="ARBA00047493"/>
    </source>
</evidence>
<dbReference type="Pfam" id="PF08245">
    <property type="entry name" value="Mur_ligase_M"/>
    <property type="match status" value="1"/>
</dbReference>
<dbReference type="InterPro" id="IPR013221">
    <property type="entry name" value="Mur_ligase_cen"/>
</dbReference>
<dbReference type="EMBL" id="JAHZIJ010000011">
    <property type="protein sequence ID" value="MBW7476208.1"/>
    <property type="molecule type" value="Genomic_DNA"/>
</dbReference>
<dbReference type="PROSITE" id="PS01011">
    <property type="entry name" value="FOLYLPOLYGLU_SYNT_1"/>
    <property type="match status" value="1"/>
</dbReference>
<proteinExistence type="inferred from homology"/>
<dbReference type="SUPFAM" id="SSF53623">
    <property type="entry name" value="MurD-like peptide ligases, catalytic domain"/>
    <property type="match status" value="1"/>
</dbReference>
<comment type="similarity">
    <text evidence="1">Belongs to the folylpolyglutamate synthase family.</text>
</comment>
<evidence type="ECO:0000313" key="12">
    <source>
        <dbReference type="EMBL" id="MBW7476208.1"/>
    </source>
</evidence>
<evidence type="ECO:0000256" key="4">
    <source>
        <dbReference type="ARBA" id="ARBA00022723"/>
    </source>
</evidence>
<keyword evidence="4" id="KW-0479">Metal-binding</keyword>
<dbReference type="InterPro" id="IPR036565">
    <property type="entry name" value="Mur-like_cat_sf"/>
</dbReference>
<dbReference type="EC" id="6.3.2.17" evidence="2"/>
<reference evidence="12 13" key="1">
    <citation type="submission" date="2021-07" db="EMBL/GenBank/DDBJ databases">
        <title>Paenibacillus radiodurans sp. nov., isolated from the southeastern edge of Tengger Desert.</title>
        <authorList>
            <person name="Zhang G."/>
        </authorList>
    </citation>
    <scope>NUCLEOTIDE SEQUENCE [LARGE SCALE GENOMIC DNA]</scope>
    <source>
        <strain evidence="12 13">DT7-4</strain>
    </source>
</reference>
<keyword evidence="3" id="KW-0436">Ligase</keyword>
<keyword evidence="5" id="KW-0547">Nucleotide-binding</keyword>
<feature type="domain" description="Mur ligase C-terminal" evidence="10">
    <location>
        <begin position="322"/>
        <end position="447"/>
    </location>
</feature>
<evidence type="ECO:0000256" key="3">
    <source>
        <dbReference type="ARBA" id="ARBA00022598"/>
    </source>
</evidence>
<feature type="domain" description="Mur ligase central" evidence="11">
    <location>
        <begin position="67"/>
        <end position="294"/>
    </location>
</feature>
<keyword evidence="13" id="KW-1185">Reference proteome</keyword>
<gene>
    <name evidence="12" type="ORF">K0T92_15805</name>
</gene>
<dbReference type="InterPro" id="IPR036615">
    <property type="entry name" value="Mur_ligase_C_dom_sf"/>
</dbReference>
<evidence type="ECO:0000256" key="2">
    <source>
        <dbReference type="ARBA" id="ARBA00013025"/>
    </source>
</evidence>
<accession>A0ABS7D8G1</accession>
<comment type="catalytic activity">
    <reaction evidence="9">
        <text>(6S)-5,6,7,8-tetrahydrofolyl-(gamma-L-Glu)(n) + L-glutamate + ATP = (6S)-5,6,7,8-tetrahydrofolyl-(gamma-L-Glu)(n+1) + ADP + phosphate + H(+)</text>
        <dbReference type="Rhea" id="RHEA:10580"/>
        <dbReference type="Rhea" id="RHEA-COMP:14738"/>
        <dbReference type="Rhea" id="RHEA-COMP:14740"/>
        <dbReference type="ChEBI" id="CHEBI:15378"/>
        <dbReference type="ChEBI" id="CHEBI:29985"/>
        <dbReference type="ChEBI" id="CHEBI:30616"/>
        <dbReference type="ChEBI" id="CHEBI:43474"/>
        <dbReference type="ChEBI" id="CHEBI:141005"/>
        <dbReference type="ChEBI" id="CHEBI:456216"/>
        <dbReference type="EC" id="6.3.2.17"/>
    </reaction>
</comment>